<evidence type="ECO:0000259" key="3">
    <source>
        <dbReference type="PROSITE" id="PS50977"/>
    </source>
</evidence>
<reference evidence="4" key="1">
    <citation type="submission" date="2020-10" db="EMBL/GenBank/DDBJ databases">
        <authorList>
            <person name="Gilroy R."/>
        </authorList>
    </citation>
    <scope>NUCLEOTIDE SEQUENCE</scope>
    <source>
        <strain evidence="4">CHK191-8634</strain>
    </source>
</reference>
<evidence type="ECO:0000313" key="4">
    <source>
        <dbReference type="EMBL" id="HIU43554.1"/>
    </source>
</evidence>
<dbReference type="SUPFAM" id="SSF46689">
    <property type="entry name" value="Homeodomain-like"/>
    <property type="match status" value="1"/>
</dbReference>
<gene>
    <name evidence="4" type="ORF">IAB67_04570</name>
</gene>
<reference evidence="4" key="2">
    <citation type="journal article" date="2021" name="PeerJ">
        <title>Extensive microbial diversity within the chicken gut microbiome revealed by metagenomics and culture.</title>
        <authorList>
            <person name="Gilroy R."/>
            <person name="Ravi A."/>
            <person name="Getino M."/>
            <person name="Pursley I."/>
            <person name="Horton D.L."/>
            <person name="Alikhan N.F."/>
            <person name="Baker D."/>
            <person name="Gharbi K."/>
            <person name="Hall N."/>
            <person name="Watson M."/>
            <person name="Adriaenssens E.M."/>
            <person name="Foster-Nyarko E."/>
            <person name="Jarju S."/>
            <person name="Secka A."/>
            <person name="Antonio M."/>
            <person name="Oren A."/>
            <person name="Chaudhuri R.R."/>
            <person name="La Ragione R."/>
            <person name="Hildebrand F."/>
            <person name="Pallen M.J."/>
        </authorList>
    </citation>
    <scope>NUCLEOTIDE SEQUENCE</scope>
    <source>
        <strain evidence="4">CHK191-8634</strain>
    </source>
</reference>
<feature type="DNA-binding region" description="H-T-H motif" evidence="2">
    <location>
        <begin position="27"/>
        <end position="46"/>
    </location>
</feature>
<dbReference type="Gene3D" id="1.10.357.10">
    <property type="entry name" value="Tetracycline Repressor, domain 2"/>
    <property type="match status" value="1"/>
</dbReference>
<evidence type="ECO:0000256" key="2">
    <source>
        <dbReference type="PROSITE-ProRule" id="PRU00335"/>
    </source>
</evidence>
<dbReference type="PANTHER" id="PTHR30055:SF219">
    <property type="entry name" value="TRANSCRIPTIONAL REGULATORY PROTEIN"/>
    <property type="match status" value="1"/>
</dbReference>
<dbReference type="PANTHER" id="PTHR30055">
    <property type="entry name" value="HTH-TYPE TRANSCRIPTIONAL REGULATOR RUTR"/>
    <property type="match status" value="1"/>
</dbReference>
<dbReference type="EMBL" id="DVMR01000038">
    <property type="protein sequence ID" value="HIU43554.1"/>
    <property type="molecule type" value="Genomic_DNA"/>
</dbReference>
<name>A0A9D1LKV2_9CLOT</name>
<evidence type="ECO:0000313" key="5">
    <source>
        <dbReference type="Proteomes" id="UP000824073"/>
    </source>
</evidence>
<dbReference type="Pfam" id="PF00440">
    <property type="entry name" value="TetR_N"/>
    <property type="match status" value="1"/>
</dbReference>
<dbReference type="InterPro" id="IPR050109">
    <property type="entry name" value="HTH-type_TetR-like_transc_reg"/>
</dbReference>
<accession>A0A9D1LKV2</accession>
<dbReference type="InterPro" id="IPR009057">
    <property type="entry name" value="Homeodomain-like_sf"/>
</dbReference>
<protein>
    <submittedName>
        <fullName evidence="4">TetR/AcrR family transcriptional regulator</fullName>
    </submittedName>
</protein>
<keyword evidence="1 2" id="KW-0238">DNA-binding</keyword>
<dbReference type="Proteomes" id="UP000824073">
    <property type="component" value="Unassembled WGS sequence"/>
</dbReference>
<dbReference type="PROSITE" id="PS50977">
    <property type="entry name" value="HTH_TETR_2"/>
    <property type="match status" value="1"/>
</dbReference>
<evidence type="ECO:0000256" key="1">
    <source>
        <dbReference type="ARBA" id="ARBA00023125"/>
    </source>
</evidence>
<proteinExistence type="predicted"/>
<dbReference type="GO" id="GO:0003700">
    <property type="term" value="F:DNA-binding transcription factor activity"/>
    <property type="evidence" value="ECO:0007669"/>
    <property type="project" value="TreeGrafter"/>
</dbReference>
<dbReference type="AlphaFoldDB" id="A0A9D1LKV2"/>
<feature type="domain" description="HTH tetR-type" evidence="3">
    <location>
        <begin position="4"/>
        <end position="64"/>
    </location>
</feature>
<dbReference type="InterPro" id="IPR001647">
    <property type="entry name" value="HTH_TetR"/>
</dbReference>
<organism evidence="4 5">
    <name type="scientific">Candidatus Ventrousia excrementavium</name>
    <dbReference type="NCBI Taxonomy" id="2840961"/>
    <lineage>
        <taxon>Bacteria</taxon>
        <taxon>Bacillati</taxon>
        <taxon>Bacillota</taxon>
        <taxon>Clostridia</taxon>
        <taxon>Eubacteriales</taxon>
        <taxon>Clostridiaceae</taxon>
        <taxon>Clostridiaceae incertae sedis</taxon>
        <taxon>Candidatus Ventrousia</taxon>
    </lineage>
</organism>
<sequence>MADYATRERIFEAIEQTIIELGIEAVTFAEIAARVHMQPSSLTYYFPQKDDMLAEFFSWWLTTSRGRPDERVLDVKSQTPEQAVRELCDWVDYMIVNAPFEHPVIRAIVRSSLVGAERDDRYYRLAGEIMRNGVQNVQDAFAQFLPFGIFDTQRYQFAVIEFSNAIVGNQVMGFFDIELPRQQEVMQAAAERVKRTILKDGLYPPKK</sequence>
<dbReference type="GO" id="GO:0000976">
    <property type="term" value="F:transcription cis-regulatory region binding"/>
    <property type="evidence" value="ECO:0007669"/>
    <property type="project" value="TreeGrafter"/>
</dbReference>
<comment type="caution">
    <text evidence="4">The sequence shown here is derived from an EMBL/GenBank/DDBJ whole genome shotgun (WGS) entry which is preliminary data.</text>
</comment>